<dbReference type="AlphaFoldDB" id="A0A2T4YMG3"/>
<proteinExistence type="predicted"/>
<organism evidence="1 2">
    <name type="scientific">Sphingomonas aerolata</name>
    <dbReference type="NCBI Taxonomy" id="185951"/>
    <lineage>
        <taxon>Bacteria</taxon>
        <taxon>Pseudomonadati</taxon>
        <taxon>Pseudomonadota</taxon>
        <taxon>Alphaproteobacteria</taxon>
        <taxon>Sphingomonadales</taxon>
        <taxon>Sphingomonadaceae</taxon>
        <taxon>Sphingomonas</taxon>
    </lineage>
</organism>
<protein>
    <submittedName>
        <fullName evidence="1">Uncharacterized protein</fullName>
    </submittedName>
</protein>
<reference evidence="1 2" key="1">
    <citation type="submission" date="2018-04" db="EMBL/GenBank/DDBJ databases">
        <title>Genomic Encyclopedia of Type Strains, Phase III (KMG-III): the genomes of soil and plant-associated and newly described type strains.</title>
        <authorList>
            <person name="Whitman W."/>
        </authorList>
    </citation>
    <scope>NUCLEOTIDE SEQUENCE [LARGE SCALE GENOMIC DNA]</scope>
    <source>
        <strain evidence="1 2">NW12</strain>
    </source>
</reference>
<accession>A0A2T4YMG3</accession>
<dbReference type="Proteomes" id="UP000240996">
    <property type="component" value="Unassembled WGS sequence"/>
</dbReference>
<dbReference type="EMBL" id="PZZN01000003">
    <property type="protein sequence ID" value="PTM44595.1"/>
    <property type="molecule type" value="Genomic_DNA"/>
</dbReference>
<comment type="caution">
    <text evidence="1">The sequence shown here is derived from an EMBL/GenBank/DDBJ whole genome shotgun (WGS) entry which is preliminary data.</text>
</comment>
<evidence type="ECO:0000313" key="2">
    <source>
        <dbReference type="Proteomes" id="UP000240996"/>
    </source>
</evidence>
<gene>
    <name evidence="1" type="ORF">C8J24_2802</name>
</gene>
<evidence type="ECO:0000313" key="1">
    <source>
        <dbReference type="EMBL" id="PTM44595.1"/>
    </source>
</evidence>
<sequence>MRCAWLLWILTFVRMTEWGVAEWEDGGGG</sequence>
<name>A0A2T4YMG3_9SPHN</name>
<keyword evidence="2" id="KW-1185">Reference proteome</keyword>